<organism evidence="2 3">
    <name type="scientific">Microdochium bolleyi</name>
    <dbReference type="NCBI Taxonomy" id="196109"/>
    <lineage>
        <taxon>Eukaryota</taxon>
        <taxon>Fungi</taxon>
        <taxon>Dikarya</taxon>
        <taxon>Ascomycota</taxon>
        <taxon>Pezizomycotina</taxon>
        <taxon>Sordariomycetes</taxon>
        <taxon>Xylariomycetidae</taxon>
        <taxon>Xylariales</taxon>
        <taxon>Microdochiaceae</taxon>
        <taxon>Microdochium</taxon>
    </lineage>
</organism>
<dbReference type="InParanoid" id="A0A136JAS1"/>
<name>A0A136JAS1_9PEZI</name>
<keyword evidence="3" id="KW-1185">Reference proteome</keyword>
<proteinExistence type="predicted"/>
<gene>
    <name evidence="2" type="ORF">Micbo1qcDRAFT_159250</name>
</gene>
<feature type="non-terminal residue" evidence="2">
    <location>
        <position position="143"/>
    </location>
</feature>
<dbReference type="Proteomes" id="UP000070501">
    <property type="component" value="Unassembled WGS sequence"/>
</dbReference>
<keyword evidence="1" id="KW-1133">Transmembrane helix</keyword>
<evidence type="ECO:0000313" key="3">
    <source>
        <dbReference type="Proteomes" id="UP000070501"/>
    </source>
</evidence>
<reference evidence="3" key="1">
    <citation type="submission" date="2016-02" db="EMBL/GenBank/DDBJ databases">
        <title>Draft genome sequence of Microdochium bolleyi, a fungal endophyte of beachgrass.</title>
        <authorList>
            <consortium name="DOE Joint Genome Institute"/>
            <person name="David A.S."/>
            <person name="May G."/>
            <person name="Haridas S."/>
            <person name="Lim J."/>
            <person name="Wang M."/>
            <person name="Labutti K."/>
            <person name="Lipzen A."/>
            <person name="Barry K."/>
            <person name="Grigoriev I.V."/>
        </authorList>
    </citation>
    <scope>NUCLEOTIDE SEQUENCE [LARGE SCALE GENOMIC DNA]</scope>
    <source>
        <strain evidence="3">J235TASD1</strain>
    </source>
</reference>
<dbReference type="EMBL" id="KQ964247">
    <property type="protein sequence ID" value="KXJ94206.1"/>
    <property type="molecule type" value="Genomic_DNA"/>
</dbReference>
<sequence>MLLNLACTICLLVHRLETPVQHVLIVDLPPAPLSVRKVNMLAMSLEICFVTPRRAKHGVRVVDIADALSAKHKHPPVLIHVYVFIGHAYAVVACCTLVRAGNVRIKYLTAALLRAPYNGLVNSRLVRAEDLAYRAHLKALWIN</sequence>
<keyword evidence="1" id="KW-0812">Transmembrane</keyword>
<dbReference type="AlphaFoldDB" id="A0A136JAS1"/>
<evidence type="ECO:0000313" key="2">
    <source>
        <dbReference type="EMBL" id="KXJ94206.1"/>
    </source>
</evidence>
<evidence type="ECO:0000256" key="1">
    <source>
        <dbReference type="SAM" id="Phobius"/>
    </source>
</evidence>
<protein>
    <submittedName>
        <fullName evidence="2">Uncharacterized protein</fullName>
    </submittedName>
</protein>
<feature type="transmembrane region" description="Helical" evidence="1">
    <location>
        <begin position="77"/>
        <end position="98"/>
    </location>
</feature>
<keyword evidence="1" id="KW-0472">Membrane</keyword>
<accession>A0A136JAS1</accession>